<dbReference type="GeneTree" id="ENSGT00530000063529"/>
<evidence type="ECO:0000256" key="1">
    <source>
        <dbReference type="ARBA" id="ARBA00004202"/>
    </source>
</evidence>
<dbReference type="Proteomes" id="UP000265120">
    <property type="component" value="Chromosome 19"/>
</dbReference>
<dbReference type="Pfam" id="PF09422">
    <property type="entry name" value="AMER"/>
    <property type="match status" value="1"/>
</dbReference>
<dbReference type="InterPro" id="IPR019003">
    <property type="entry name" value="AMER"/>
</dbReference>
<dbReference type="FunCoup" id="A0A3P8W1P2">
    <property type="interactions" value="970"/>
</dbReference>
<dbReference type="GO" id="GO:0005546">
    <property type="term" value="F:phosphatidylinositol-4,5-bisphosphate binding"/>
    <property type="evidence" value="ECO:0007669"/>
    <property type="project" value="TreeGrafter"/>
</dbReference>
<evidence type="ECO:0000256" key="4">
    <source>
        <dbReference type="ARBA" id="ARBA00022687"/>
    </source>
</evidence>
<feature type="region of interest" description="Disordered" evidence="7">
    <location>
        <begin position="640"/>
        <end position="667"/>
    </location>
</feature>
<dbReference type="InParanoid" id="A0A3P8W1P2"/>
<keyword evidence="9" id="KW-1185">Reference proteome</keyword>
<evidence type="ECO:0000256" key="7">
    <source>
        <dbReference type="SAM" id="MobiDB-lite"/>
    </source>
</evidence>
<feature type="compositionally biased region" description="Low complexity" evidence="7">
    <location>
        <begin position="651"/>
        <end position="661"/>
    </location>
</feature>
<evidence type="ECO:0000256" key="5">
    <source>
        <dbReference type="ARBA" id="ARBA00023121"/>
    </source>
</evidence>
<dbReference type="GO" id="GO:0008013">
    <property type="term" value="F:beta-catenin binding"/>
    <property type="evidence" value="ECO:0007669"/>
    <property type="project" value="TreeGrafter"/>
</dbReference>
<dbReference type="STRING" id="244447.ENSCSEP00000021453"/>
<accession>A0A3P8W1P2</accession>
<protein>
    <submittedName>
        <fullName evidence="8">APC membrane recruitment protein 1</fullName>
    </submittedName>
</protein>
<dbReference type="GeneID" id="103395289"/>
<sequence>MAHFLCHSAASVPVLDRYPSVLTMASCKVDKQNIDTKDTVTVSDLLLRCSHDDITEELYSNPLDSTVKAQKSEKFKRTALTFFGVRKSFCLLPNFFGGRNKNQSKGSKKGITKCKTYDGLSKIGHDDGLCQSMSAEDTESHSQKNSFGQVQQICNCECSHPNADQKSLTLGRQKKGLRGFFHSFRHHRNHRNFGTDKTKVIAVSPPHSCYKELPSMSYECNENVAVCLAPKPHVPDFEDVKCNVAQAECRDAETVALEKNIEQENSRSALDGQTRAASIMPIVSRGNKEMSRGHSQPNLTVQTISEPVLKSEVPSESADQLNLIFGEVSSLKSFDSLTGCGDIIADQEDDTVPESTVAGERSRNGGKRASCYLTYQGGGEEMALPEDLDCLPNMWENDAIEEMCCSCSEDHLNATVELKCSHGLMKSVQQSSGMDKSLIADMLTPQSEHQESAPNSDEGYYDSTTPGPDEVQEKPEGLRTDTLPRDSYSGDALYELFAPDESLVSPQYENKTNLPGLQPLVFSSKPPNATDPEMKHIQIGGELYGVHKFLDGTKSPKLVPNVVSRQEIGFNTNCNIHSSSQKPCNINSEGLCMFDEKESFLDSVEKRTGSYNVNYGRHANLAFVNPECGPDFETFYQTKKQHNEEDKPHSSRYSSVSSHSSDCNNDLDDGQTVSFSQALVDYTKHSQMLSNLQNNVDDLETNTDFSPTVEALPPIVTFDVVDMHNEGEYDKHIHMELEEDISSPYQELEESYLQKDQFAEFDYEALDLYEQNLISNAWAAASLPRHLGLTRGSQVSLDRRSRSLDRERLDLNMPATCKNKSNAIVFSSNSQRDSLSHQGDSHVFGSDNKDCNNIKALSLKAMSEKALSHHLTEEGSAQNLQPVSHPHIKHNTYSNLSTSDFDGKLHYLCSNALDLLPCDDVSKSREISNRQLALSNCSLPHGNFVYREIVADGPADIDDNLYSPVTNFQT</sequence>
<organism evidence="8 9">
    <name type="scientific">Cynoglossus semilaevis</name>
    <name type="common">Tongue sole</name>
    <dbReference type="NCBI Taxonomy" id="244447"/>
    <lineage>
        <taxon>Eukaryota</taxon>
        <taxon>Metazoa</taxon>
        <taxon>Chordata</taxon>
        <taxon>Craniata</taxon>
        <taxon>Vertebrata</taxon>
        <taxon>Euteleostomi</taxon>
        <taxon>Actinopterygii</taxon>
        <taxon>Neopterygii</taxon>
        <taxon>Teleostei</taxon>
        <taxon>Neoteleostei</taxon>
        <taxon>Acanthomorphata</taxon>
        <taxon>Carangaria</taxon>
        <taxon>Pleuronectiformes</taxon>
        <taxon>Pleuronectoidei</taxon>
        <taxon>Cynoglossidae</taxon>
        <taxon>Cynoglossinae</taxon>
        <taxon>Cynoglossus</taxon>
    </lineage>
</organism>
<feature type="compositionally biased region" description="Basic and acidic residues" evidence="7">
    <location>
        <begin position="471"/>
        <end position="484"/>
    </location>
</feature>
<proteinExistence type="inferred from homology"/>
<dbReference type="AlphaFoldDB" id="A0A3P8W1P2"/>
<evidence type="ECO:0000256" key="3">
    <source>
        <dbReference type="ARBA" id="ARBA00022475"/>
    </source>
</evidence>
<name>A0A3P8W1P2_CYNSE</name>
<keyword evidence="6" id="KW-0472">Membrane</keyword>
<dbReference type="PANTHER" id="PTHR22237:SF0">
    <property type="entry name" value="APC MEMBRANE RECRUITMENT PROTEIN 1"/>
    <property type="match status" value="1"/>
</dbReference>
<keyword evidence="3" id="KW-1003">Cell membrane</keyword>
<dbReference type="GO" id="GO:0016055">
    <property type="term" value="P:Wnt signaling pathway"/>
    <property type="evidence" value="ECO:0007669"/>
    <property type="project" value="UniProtKB-KW"/>
</dbReference>
<reference evidence="8" key="3">
    <citation type="submission" date="2025-09" db="UniProtKB">
        <authorList>
            <consortium name="Ensembl"/>
        </authorList>
    </citation>
    <scope>IDENTIFICATION</scope>
</reference>
<comment type="similarity">
    <text evidence="2">Belongs to the Amer family.</text>
</comment>
<feature type="region of interest" description="Disordered" evidence="7">
    <location>
        <begin position="444"/>
        <end position="484"/>
    </location>
</feature>
<evidence type="ECO:0000256" key="6">
    <source>
        <dbReference type="ARBA" id="ARBA00023136"/>
    </source>
</evidence>
<comment type="subcellular location">
    <subcellularLocation>
        <location evidence="1">Cell membrane</location>
        <topology evidence="1">Peripheral membrane protein</topology>
    </subcellularLocation>
</comment>
<evidence type="ECO:0000313" key="8">
    <source>
        <dbReference type="Ensembl" id="ENSCSEP00000021453.1"/>
    </source>
</evidence>
<reference evidence="8" key="2">
    <citation type="submission" date="2025-08" db="UniProtKB">
        <authorList>
            <consortium name="Ensembl"/>
        </authorList>
    </citation>
    <scope>IDENTIFICATION</scope>
</reference>
<dbReference type="OrthoDB" id="9898564at2759"/>
<dbReference type="GO" id="GO:0060828">
    <property type="term" value="P:regulation of canonical Wnt signaling pathway"/>
    <property type="evidence" value="ECO:0007669"/>
    <property type="project" value="TreeGrafter"/>
</dbReference>
<reference evidence="8 9" key="1">
    <citation type="journal article" date="2014" name="Nat. Genet.">
        <title>Whole-genome sequence of a flatfish provides insights into ZW sex chromosome evolution and adaptation to a benthic lifestyle.</title>
        <authorList>
            <person name="Chen S."/>
            <person name="Zhang G."/>
            <person name="Shao C."/>
            <person name="Huang Q."/>
            <person name="Liu G."/>
            <person name="Zhang P."/>
            <person name="Song W."/>
            <person name="An N."/>
            <person name="Chalopin D."/>
            <person name="Volff J.N."/>
            <person name="Hong Y."/>
            <person name="Li Q."/>
            <person name="Sha Z."/>
            <person name="Zhou H."/>
            <person name="Xie M."/>
            <person name="Yu Q."/>
            <person name="Liu Y."/>
            <person name="Xiang H."/>
            <person name="Wang N."/>
            <person name="Wu K."/>
            <person name="Yang C."/>
            <person name="Zhou Q."/>
            <person name="Liao X."/>
            <person name="Yang L."/>
            <person name="Hu Q."/>
            <person name="Zhang J."/>
            <person name="Meng L."/>
            <person name="Jin L."/>
            <person name="Tian Y."/>
            <person name="Lian J."/>
            <person name="Yang J."/>
            <person name="Miao G."/>
            <person name="Liu S."/>
            <person name="Liang Z."/>
            <person name="Yan F."/>
            <person name="Li Y."/>
            <person name="Sun B."/>
            <person name="Zhang H."/>
            <person name="Zhang J."/>
            <person name="Zhu Y."/>
            <person name="Du M."/>
            <person name="Zhao Y."/>
            <person name="Schartl M."/>
            <person name="Tang Q."/>
            <person name="Wang J."/>
        </authorList>
    </citation>
    <scope>NUCLEOTIDE SEQUENCE</scope>
</reference>
<evidence type="ECO:0000313" key="9">
    <source>
        <dbReference type="Proteomes" id="UP000265120"/>
    </source>
</evidence>
<dbReference type="Ensembl" id="ENSCSET00000021729.1">
    <property type="protein sequence ID" value="ENSCSEP00000021453.1"/>
    <property type="gene ID" value="ENSCSEG00000013691.1"/>
</dbReference>
<feature type="compositionally biased region" description="Polar residues" evidence="7">
    <location>
        <begin position="444"/>
        <end position="455"/>
    </location>
</feature>
<dbReference type="KEGG" id="csem:103395289"/>
<keyword evidence="4" id="KW-0879">Wnt signaling pathway</keyword>
<dbReference type="RefSeq" id="XP_008331168.1">
    <property type="nucleotide sequence ID" value="XM_008332946.3"/>
</dbReference>
<evidence type="ECO:0000256" key="2">
    <source>
        <dbReference type="ARBA" id="ARBA00007750"/>
    </source>
</evidence>
<keyword evidence="5" id="KW-0446">Lipid-binding</keyword>
<dbReference type="GO" id="GO:0005886">
    <property type="term" value="C:plasma membrane"/>
    <property type="evidence" value="ECO:0007669"/>
    <property type="project" value="UniProtKB-SubCell"/>
</dbReference>
<dbReference type="PANTHER" id="PTHR22237">
    <property type="entry name" value="APC MEMBRANE RECRUITMENT PROTEIN 2-RELATED"/>
    <property type="match status" value="1"/>
</dbReference>
<dbReference type="OMA" id="WRDFPGT"/>